<dbReference type="SMART" id="SM00086">
    <property type="entry name" value="PAC"/>
    <property type="match status" value="1"/>
</dbReference>
<organism evidence="5 6">
    <name type="scientific">Sulfurospirillum barnesii (strain ATCC 700032 / DSM 10660 / SES-3)</name>
    <dbReference type="NCBI Taxonomy" id="760154"/>
    <lineage>
        <taxon>Bacteria</taxon>
        <taxon>Pseudomonadati</taxon>
        <taxon>Campylobacterota</taxon>
        <taxon>Epsilonproteobacteria</taxon>
        <taxon>Campylobacterales</taxon>
        <taxon>Sulfurospirillaceae</taxon>
        <taxon>Sulfurospirillum</taxon>
    </lineage>
</organism>
<dbReference type="PROSITE" id="PS50887">
    <property type="entry name" value="GGDEF"/>
    <property type="match status" value="1"/>
</dbReference>
<dbReference type="AlphaFoldDB" id="I3XXX5"/>
<evidence type="ECO:0000256" key="1">
    <source>
        <dbReference type="SAM" id="Phobius"/>
    </source>
</evidence>
<feature type="transmembrane region" description="Helical" evidence="1">
    <location>
        <begin position="45"/>
        <end position="62"/>
    </location>
</feature>
<dbReference type="InterPro" id="IPR013655">
    <property type="entry name" value="PAS_fold_3"/>
</dbReference>
<dbReference type="InterPro" id="IPR001633">
    <property type="entry name" value="EAL_dom"/>
</dbReference>
<dbReference type="InterPro" id="IPR052155">
    <property type="entry name" value="Biofilm_reg_signaling"/>
</dbReference>
<dbReference type="PATRIC" id="fig|760154.4.peg.1514"/>
<dbReference type="InterPro" id="IPR029787">
    <property type="entry name" value="Nucleotide_cyclase"/>
</dbReference>
<dbReference type="CDD" id="cd00130">
    <property type="entry name" value="PAS"/>
    <property type="match status" value="1"/>
</dbReference>
<dbReference type="NCBIfam" id="TIGR00254">
    <property type="entry name" value="GGDEF"/>
    <property type="match status" value="1"/>
</dbReference>
<feature type="transmembrane region" description="Helical" evidence="1">
    <location>
        <begin position="12"/>
        <end position="33"/>
    </location>
</feature>
<dbReference type="SMART" id="SM00052">
    <property type="entry name" value="EAL"/>
    <property type="match status" value="1"/>
</dbReference>
<dbReference type="HOGENOM" id="CLU_000445_70_50_7"/>
<dbReference type="Gene3D" id="3.30.450.20">
    <property type="entry name" value="PAS domain"/>
    <property type="match status" value="1"/>
</dbReference>
<dbReference type="Pfam" id="PF00990">
    <property type="entry name" value="GGDEF"/>
    <property type="match status" value="1"/>
</dbReference>
<dbReference type="KEGG" id="sba:Sulba_1511"/>
<keyword evidence="1" id="KW-0812">Transmembrane</keyword>
<dbReference type="PANTHER" id="PTHR44757">
    <property type="entry name" value="DIGUANYLATE CYCLASE DGCP"/>
    <property type="match status" value="1"/>
</dbReference>
<dbReference type="Proteomes" id="UP000006176">
    <property type="component" value="Chromosome"/>
</dbReference>
<dbReference type="eggNOG" id="COG2202">
    <property type="taxonomic scope" value="Bacteria"/>
</dbReference>
<protein>
    <submittedName>
        <fullName evidence="5">PAS domain S-box/diguanylate cyclase (GGDEF) domain-containing protein</fullName>
    </submittedName>
</protein>
<proteinExistence type="predicted"/>
<dbReference type="InterPro" id="IPR000160">
    <property type="entry name" value="GGDEF_dom"/>
</dbReference>
<dbReference type="OrthoDB" id="5372181at2"/>
<feature type="domain" description="PAC" evidence="2">
    <location>
        <begin position="154"/>
        <end position="208"/>
    </location>
</feature>
<dbReference type="PROSITE" id="PS50883">
    <property type="entry name" value="EAL"/>
    <property type="match status" value="1"/>
</dbReference>
<dbReference type="InterPro" id="IPR035919">
    <property type="entry name" value="EAL_sf"/>
</dbReference>
<evidence type="ECO:0000313" key="6">
    <source>
        <dbReference type="Proteomes" id="UP000006176"/>
    </source>
</evidence>
<evidence type="ECO:0000259" key="4">
    <source>
        <dbReference type="PROSITE" id="PS50887"/>
    </source>
</evidence>
<dbReference type="FunFam" id="3.20.20.450:FF:000001">
    <property type="entry name" value="Cyclic di-GMP phosphodiesterase yahA"/>
    <property type="match status" value="1"/>
</dbReference>
<dbReference type="InterPro" id="IPR000700">
    <property type="entry name" value="PAS-assoc_C"/>
</dbReference>
<keyword evidence="1" id="KW-1133">Transmembrane helix</keyword>
<sequence>MRTMMSSLRIVFFYTFFGILWILFSDALLSFFIDDANTLSALQTYKGLFFVVITSLLLYFLIKRKIDEINAIQERLLEHQQRLEYVIEGANLGYWDWDYVHNSQWVNDKWLFFLGLKREDIEASVTDWSNRIHPSDKIIAQKAIESTIRHNKPYVIEFRMLHKDGHWVWIEGSGAVVKRDEKTGAPLRLAGTHRDISERKHSQAEMLFLALNDPLTKLPNRIYLREEFEKRCMNELPSMAFLFLDLDYFKTINDMYGHSVGDKVIKIVAKRFEKCLQENDFLARVGGDEFVVLTEGHLHVSTLCEALVASLLEPIFLEKDVFSLGVSIGVALSPHDGTNFEALFKNADTAMYEAKSRGKNRYVFYTQDMTDTIFRASKLDTEMKRAIERDEFIVYYQPQIDLQTGGVVGIEALVRWNDPIKGMIPPNAFIPRAEENRMIIPLGEMVMKKALSQLKVWQDEKLFKGRMAINISGIQMEEENFVEKIETLRQGIGVDASSIELEMTESYIMTKAASSIAMLQELKQLGFSISVDDFGTGYSSLSYLKQLPLDKLKIDRSFIKDLPDDMEDRAILRAIVSLAQGLGLDVLAEGVEEEEQKLFLLENGCLMAQGFLFAKPMSAQACEEYLRQN</sequence>
<keyword evidence="6" id="KW-1185">Reference proteome</keyword>
<dbReference type="SMART" id="SM00267">
    <property type="entry name" value="GGDEF"/>
    <property type="match status" value="1"/>
</dbReference>
<evidence type="ECO:0000259" key="3">
    <source>
        <dbReference type="PROSITE" id="PS50883"/>
    </source>
</evidence>
<dbReference type="NCBIfam" id="TIGR00229">
    <property type="entry name" value="sensory_box"/>
    <property type="match status" value="1"/>
</dbReference>
<dbReference type="InterPro" id="IPR043128">
    <property type="entry name" value="Rev_trsase/Diguanyl_cyclase"/>
</dbReference>
<dbReference type="CDD" id="cd01948">
    <property type="entry name" value="EAL"/>
    <property type="match status" value="1"/>
</dbReference>
<dbReference type="CDD" id="cd01949">
    <property type="entry name" value="GGDEF"/>
    <property type="match status" value="1"/>
</dbReference>
<gene>
    <name evidence="5" type="ordered locus">Sulba_1511</name>
</gene>
<evidence type="ECO:0000259" key="2">
    <source>
        <dbReference type="PROSITE" id="PS50113"/>
    </source>
</evidence>
<keyword evidence="1" id="KW-0472">Membrane</keyword>
<dbReference type="InterPro" id="IPR001610">
    <property type="entry name" value="PAC"/>
</dbReference>
<dbReference type="RefSeq" id="WP_014769677.1">
    <property type="nucleotide sequence ID" value="NC_018002.1"/>
</dbReference>
<dbReference type="PROSITE" id="PS50113">
    <property type="entry name" value="PAC"/>
    <property type="match status" value="1"/>
</dbReference>
<dbReference type="Gene3D" id="3.30.70.270">
    <property type="match status" value="1"/>
</dbReference>
<dbReference type="Pfam" id="PF08447">
    <property type="entry name" value="PAS_3"/>
    <property type="match status" value="1"/>
</dbReference>
<dbReference type="EMBL" id="CP003333">
    <property type="protein sequence ID" value="AFL68799.1"/>
    <property type="molecule type" value="Genomic_DNA"/>
</dbReference>
<name>I3XXX5_SULBS</name>
<dbReference type="SUPFAM" id="SSF55785">
    <property type="entry name" value="PYP-like sensor domain (PAS domain)"/>
    <property type="match status" value="1"/>
</dbReference>
<feature type="domain" description="EAL" evidence="3">
    <location>
        <begin position="376"/>
        <end position="629"/>
    </location>
</feature>
<dbReference type="Gene3D" id="3.20.20.450">
    <property type="entry name" value="EAL domain"/>
    <property type="match status" value="1"/>
</dbReference>
<reference evidence="5 6" key="1">
    <citation type="submission" date="2012-06" db="EMBL/GenBank/DDBJ databases">
        <title>Complete sequence of Sulfurospirillum barnesii SES-3.</title>
        <authorList>
            <consortium name="US DOE Joint Genome Institute"/>
            <person name="Lucas S."/>
            <person name="Han J."/>
            <person name="Lapidus A."/>
            <person name="Cheng J.-F."/>
            <person name="Goodwin L."/>
            <person name="Pitluck S."/>
            <person name="Peters L."/>
            <person name="Ovchinnikova G."/>
            <person name="Lu M."/>
            <person name="Detter J.C."/>
            <person name="Han C."/>
            <person name="Tapia R."/>
            <person name="Land M."/>
            <person name="Hauser L."/>
            <person name="Kyrpides N."/>
            <person name="Ivanova N."/>
            <person name="Pagani I."/>
            <person name="Stolz J."/>
            <person name="Arkin A."/>
            <person name="Dehal P."/>
            <person name="Oremland R."/>
            <person name="Saltikov C."/>
            <person name="Basu P."/>
            <person name="Hollibaugh J."/>
            <person name="Newman D."/>
            <person name="Stolyar S."/>
            <person name="Hazen T."/>
            <person name="Woyke T."/>
        </authorList>
    </citation>
    <scope>NUCLEOTIDE SEQUENCE [LARGE SCALE GENOMIC DNA]</scope>
    <source>
        <strain evidence="6">ATCC 700032 / DSM 10660 / SES-3</strain>
    </source>
</reference>
<dbReference type="SUPFAM" id="SSF55073">
    <property type="entry name" value="Nucleotide cyclase"/>
    <property type="match status" value="1"/>
</dbReference>
<dbReference type="PANTHER" id="PTHR44757:SF2">
    <property type="entry name" value="BIOFILM ARCHITECTURE MAINTENANCE PROTEIN MBAA"/>
    <property type="match status" value="1"/>
</dbReference>
<feature type="domain" description="GGDEF" evidence="4">
    <location>
        <begin position="237"/>
        <end position="367"/>
    </location>
</feature>
<evidence type="ECO:0000313" key="5">
    <source>
        <dbReference type="EMBL" id="AFL68799.1"/>
    </source>
</evidence>
<dbReference type="eggNOG" id="COG5001">
    <property type="taxonomic scope" value="Bacteria"/>
</dbReference>
<dbReference type="InterPro" id="IPR035965">
    <property type="entry name" value="PAS-like_dom_sf"/>
</dbReference>
<dbReference type="SUPFAM" id="SSF141868">
    <property type="entry name" value="EAL domain-like"/>
    <property type="match status" value="1"/>
</dbReference>
<dbReference type="Pfam" id="PF00563">
    <property type="entry name" value="EAL"/>
    <property type="match status" value="1"/>
</dbReference>
<dbReference type="InterPro" id="IPR000014">
    <property type="entry name" value="PAS"/>
</dbReference>
<dbReference type="STRING" id="760154.Sulba_1511"/>
<accession>I3XXX5</accession>